<evidence type="ECO:0000313" key="8">
    <source>
        <dbReference type="Proteomes" id="UP000504637"/>
    </source>
</evidence>
<gene>
    <name evidence="9" type="ORF">K489DRAFT_322120</name>
</gene>
<evidence type="ECO:0000256" key="2">
    <source>
        <dbReference type="ARBA" id="ARBA00022630"/>
    </source>
</evidence>
<dbReference type="GO" id="GO:0071949">
    <property type="term" value="F:FAD binding"/>
    <property type="evidence" value="ECO:0007669"/>
    <property type="project" value="InterPro"/>
</dbReference>
<dbReference type="Gene3D" id="3.50.50.60">
    <property type="entry name" value="FAD/NAD(P)-binding domain"/>
    <property type="match status" value="1"/>
</dbReference>
<evidence type="ECO:0000259" key="7">
    <source>
        <dbReference type="Pfam" id="PF01494"/>
    </source>
</evidence>
<keyword evidence="6" id="KW-0812">Transmembrane</keyword>
<keyword evidence="4" id="KW-0560">Oxidoreductase</keyword>
<reference evidence="9" key="2">
    <citation type="submission" date="2020-04" db="EMBL/GenBank/DDBJ databases">
        <authorList>
            <consortium name="NCBI Genome Project"/>
        </authorList>
    </citation>
    <scope>NUCLEOTIDE SEQUENCE</scope>
    <source>
        <strain evidence="9">CBS 342.82</strain>
    </source>
</reference>
<dbReference type="SUPFAM" id="SSF51905">
    <property type="entry name" value="FAD/NAD(P)-binding domain"/>
    <property type="match status" value="1"/>
</dbReference>
<keyword evidence="6" id="KW-0472">Membrane</keyword>
<protein>
    <submittedName>
        <fullName evidence="9">FAD/NAD(P)-binding domain-containing protein</fullName>
    </submittedName>
</protein>
<dbReference type="InterPro" id="IPR036188">
    <property type="entry name" value="FAD/NAD-bd_sf"/>
</dbReference>
<name>A0A6J3M3D8_9PEZI</name>
<evidence type="ECO:0000313" key="9">
    <source>
        <dbReference type="RefSeq" id="XP_033458478.1"/>
    </source>
</evidence>
<dbReference type="OrthoDB" id="47494at2759"/>
<feature type="domain" description="FAD-binding" evidence="7">
    <location>
        <begin position="129"/>
        <end position="356"/>
    </location>
</feature>
<keyword evidence="6" id="KW-1133">Transmembrane helix</keyword>
<keyword evidence="5" id="KW-0503">Monooxygenase</keyword>
<evidence type="ECO:0000256" key="3">
    <source>
        <dbReference type="ARBA" id="ARBA00022827"/>
    </source>
</evidence>
<dbReference type="GO" id="GO:0004497">
    <property type="term" value="F:monooxygenase activity"/>
    <property type="evidence" value="ECO:0007669"/>
    <property type="project" value="UniProtKB-KW"/>
</dbReference>
<dbReference type="InterPro" id="IPR002938">
    <property type="entry name" value="FAD-bd"/>
</dbReference>
<dbReference type="PRINTS" id="PR00420">
    <property type="entry name" value="RNGMNOXGNASE"/>
</dbReference>
<accession>A0A6J3M3D8</accession>
<sequence>MPASNKASNEPHVLIIGAGLTGLILAHGLGNRGIKYEIFDEAEAAGSYATREWTMGIHWSANVLYDLLPPHVSSRIVSEASVDPSLDYSSPPNNGTRIYDGQTGKAFQEVTTEGRLLRVSRARLRKLFSEGVDVRYDHKLIRLSYSGDGTSVTGRFSNGAEYSGTVVCGTDGWRSAVRSELFGPEKARAAPMSGAVHLSAAFSYRDAAVAQHVRTAHPVFSWALDPEVFVFVSIQTTPDPNSPADWGFYLLLGWLGEKDTTLSNAQRLALAKKKAASIAEPFRTAVQAIPDDTILSYSDINSWVAQPWDTHQGRVTLAGDAAHPMPPYRGQGLNNAILDVQNFIEAMAKLKDSRADAGTALALQTELIEEYSTEVVKRGAAETELSTKTAYEMLQYHDFMREVKYGLARKGH</sequence>
<proteinExistence type="predicted"/>
<dbReference type="RefSeq" id="XP_033458478.1">
    <property type="nucleotide sequence ID" value="XM_033601601.1"/>
</dbReference>
<dbReference type="AlphaFoldDB" id="A0A6J3M3D8"/>
<reference evidence="9" key="1">
    <citation type="submission" date="2020-01" db="EMBL/GenBank/DDBJ databases">
        <authorList>
            <consortium name="DOE Joint Genome Institute"/>
            <person name="Haridas S."/>
            <person name="Albert R."/>
            <person name="Binder M."/>
            <person name="Bloem J."/>
            <person name="Labutti K."/>
            <person name="Salamov A."/>
            <person name="Andreopoulos B."/>
            <person name="Baker S.E."/>
            <person name="Barry K."/>
            <person name="Bills G."/>
            <person name="Bluhm B.H."/>
            <person name="Cannon C."/>
            <person name="Castanera R."/>
            <person name="Culley D.E."/>
            <person name="Daum C."/>
            <person name="Ezra D."/>
            <person name="Gonzalez J.B."/>
            <person name="Henrissat B."/>
            <person name="Kuo A."/>
            <person name="Liang C."/>
            <person name="Lipzen A."/>
            <person name="Lutzoni F."/>
            <person name="Magnuson J."/>
            <person name="Mondo S."/>
            <person name="Nolan M."/>
            <person name="Ohm R."/>
            <person name="Pangilinan J."/>
            <person name="Park H.-J."/>
            <person name="Ramirez L."/>
            <person name="Alfaro M."/>
            <person name="Sun H."/>
            <person name="Tritt A."/>
            <person name="Yoshinaga Y."/>
            <person name="Zwiers L.-H."/>
            <person name="Turgeon B.G."/>
            <person name="Goodwin S.B."/>
            <person name="Spatafora J.W."/>
            <person name="Crous P.W."/>
            <person name="Grigoriev I.V."/>
        </authorList>
    </citation>
    <scope>NUCLEOTIDE SEQUENCE</scope>
    <source>
        <strain evidence="9">CBS 342.82</strain>
    </source>
</reference>
<dbReference type="Proteomes" id="UP000504637">
    <property type="component" value="Unplaced"/>
</dbReference>
<dbReference type="PANTHER" id="PTHR47178:SF2">
    <property type="entry name" value="FAD-BINDING DOMAIN-CONTAINING PROTEIN"/>
    <property type="match status" value="1"/>
</dbReference>
<organism evidence="9">
    <name type="scientific">Dissoconium aciculare CBS 342.82</name>
    <dbReference type="NCBI Taxonomy" id="1314786"/>
    <lineage>
        <taxon>Eukaryota</taxon>
        <taxon>Fungi</taxon>
        <taxon>Dikarya</taxon>
        <taxon>Ascomycota</taxon>
        <taxon>Pezizomycotina</taxon>
        <taxon>Dothideomycetes</taxon>
        <taxon>Dothideomycetidae</taxon>
        <taxon>Mycosphaerellales</taxon>
        <taxon>Dissoconiaceae</taxon>
        <taxon>Dissoconium</taxon>
    </lineage>
</organism>
<dbReference type="Pfam" id="PF01494">
    <property type="entry name" value="FAD_binding_3"/>
    <property type="match status" value="1"/>
</dbReference>
<comment type="cofactor">
    <cofactor evidence="1">
        <name>FAD</name>
        <dbReference type="ChEBI" id="CHEBI:57692"/>
    </cofactor>
</comment>
<keyword evidence="2" id="KW-0285">Flavoprotein</keyword>
<evidence type="ECO:0000256" key="5">
    <source>
        <dbReference type="ARBA" id="ARBA00023033"/>
    </source>
</evidence>
<dbReference type="PANTHER" id="PTHR47178">
    <property type="entry name" value="MONOOXYGENASE, FAD-BINDING"/>
    <property type="match status" value="1"/>
</dbReference>
<dbReference type="GeneID" id="54359401"/>
<evidence type="ECO:0000256" key="4">
    <source>
        <dbReference type="ARBA" id="ARBA00023002"/>
    </source>
</evidence>
<reference evidence="9" key="3">
    <citation type="submission" date="2025-08" db="UniProtKB">
        <authorList>
            <consortium name="RefSeq"/>
        </authorList>
    </citation>
    <scope>IDENTIFICATION</scope>
    <source>
        <strain evidence="9">CBS 342.82</strain>
    </source>
</reference>
<evidence type="ECO:0000256" key="6">
    <source>
        <dbReference type="SAM" id="Phobius"/>
    </source>
</evidence>
<keyword evidence="8" id="KW-1185">Reference proteome</keyword>
<keyword evidence="3" id="KW-0274">FAD</keyword>
<feature type="transmembrane region" description="Helical" evidence="6">
    <location>
        <begin position="12"/>
        <end position="30"/>
    </location>
</feature>
<evidence type="ECO:0000256" key="1">
    <source>
        <dbReference type="ARBA" id="ARBA00001974"/>
    </source>
</evidence>